<organism evidence="1 2">
    <name type="scientific">Mucilaginibacter terrae</name>
    <dbReference type="NCBI Taxonomy" id="1955052"/>
    <lineage>
        <taxon>Bacteria</taxon>
        <taxon>Pseudomonadati</taxon>
        <taxon>Bacteroidota</taxon>
        <taxon>Sphingobacteriia</taxon>
        <taxon>Sphingobacteriales</taxon>
        <taxon>Sphingobacteriaceae</taxon>
        <taxon>Mucilaginibacter</taxon>
    </lineage>
</organism>
<accession>A0ABU3GYM4</accession>
<name>A0ABU3GYM4_9SPHI</name>
<gene>
    <name evidence="1" type="ORF">QE417_003827</name>
</gene>
<evidence type="ECO:0000313" key="2">
    <source>
        <dbReference type="Proteomes" id="UP001258315"/>
    </source>
</evidence>
<reference evidence="2" key="1">
    <citation type="submission" date="2023-07" db="EMBL/GenBank/DDBJ databases">
        <title>Functional and genomic diversity of the sorghum phyllosphere microbiome.</title>
        <authorList>
            <person name="Shade A."/>
        </authorList>
    </citation>
    <scope>NUCLEOTIDE SEQUENCE [LARGE SCALE GENOMIC DNA]</scope>
    <source>
        <strain evidence="2">SORGH_AS_0422</strain>
    </source>
</reference>
<evidence type="ECO:0000313" key="1">
    <source>
        <dbReference type="EMBL" id="MDT3404755.1"/>
    </source>
</evidence>
<sequence>MLRLRFLQARMACIAGVLITLITASGFTVFNWNRQQALLWSSQCLYQAFNTDEVKLKNWELNITPDYFVRLRKTYPNGKQEYFSFHLKRFNTIDYYGNTTRGLLCFKTQADDIIVQTHNDRKGNIDSMATTLKISVKNMSAERLDSLLTALNYLKQQ</sequence>
<dbReference type="Proteomes" id="UP001258315">
    <property type="component" value="Unassembled WGS sequence"/>
</dbReference>
<keyword evidence="2" id="KW-1185">Reference proteome</keyword>
<dbReference type="EMBL" id="JAVLVU010000001">
    <property type="protein sequence ID" value="MDT3404755.1"/>
    <property type="molecule type" value="Genomic_DNA"/>
</dbReference>
<proteinExistence type="predicted"/>
<protein>
    <submittedName>
        <fullName evidence="1">Uncharacterized protein</fullName>
    </submittedName>
</protein>
<comment type="caution">
    <text evidence="1">The sequence shown here is derived from an EMBL/GenBank/DDBJ whole genome shotgun (WGS) entry which is preliminary data.</text>
</comment>